<feature type="domain" description="Reverse transcriptase" evidence="1">
    <location>
        <begin position="87"/>
        <end position="200"/>
    </location>
</feature>
<dbReference type="InterPro" id="IPR000477">
    <property type="entry name" value="RT_dom"/>
</dbReference>
<comment type="caution">
    <text evidence="2">The sequence shown here is derived from an EMBL/GenBank/DDBJ whole genome shotgun (WGS) entry which is preliminary data.</text>
</comment>
<dbReference type="Gene3D" id="3.30.420.10">
    <property type="entry name" value="Ribonuclease H-like superfamily/Ribonuclease H"/>
    <property type="match status" value="1"/>
</dbReference>
<organism evidence="2 3">
    <name type="scientific">Caerostris darwini</name>
    <dbReference type="NCBI Taxonomy" id="1538125"/>
    <lineage>
        <taxon>Eukaryota</taxon>
        <taxon>Metazoa</taxon>
        <taxon>Ecdysozoa</taxon>
        <taxon>Arthropoda</taxon>
        <taxon>Chelicerata</taxon>
        <taxon>Arachnida</taxon>
        <taxon>Araneae</taxon>
        <taxon>Araneomorphae</taxon>
        <taxon>Entelegynae</taxon>
        <taxon>Araneoidea</taxon>
        <taxon>Araneidae</taxon>
        <taxon>Caerostris</taxon>
    </lineage>
</organism>
<dbReference type="InterPro" id="IPR036397">
    <property type="entry name" value="RNaseH_sf"/>
</dbReference>
<dbReference type="Proteomes" id="UP001054837">
    <property type="component" value="Unassembled WGS sequence"/>
</dbReference>
<dbReference type="PANTHER" id="PTHR19446">
    <property type="entry name" value="REVERSE TRANSCRIPTASES"/>
    <property type="match status" value="1"/>
</dbReference>
<dbReference type="GO" id="GO:0003676">
    <property type="term" value="F:nucleic acid binding"/>
    <property type="evidence" value="ECO:0007669"/>
    <property type="project" value="InterPro"/>
</dbReference>
<gene>
    <name evidence="2" type="primary">R1A1-elementORF2_737</name>
    <name evidence="2" type="ORF">CDAR_276531</name>
</gene>
<sequence length="404" mass="45872">MVLKTGTMILHDKTSSSASFNVSGFLTLPNATRLSLPMLLVFSRGISGELVKELFYANPNWFRELLNTLLLSGQFPEVWERARIALIPKENRDLTRPQDYRPICILSCWGKVLNKVITERLSFYLETRNLLNSLQFGFMKRRSTIDALQSIKDFIQLAHNRNHLTCIIPLDIANAFNSANWTILKRKVSILDIPVYLKRIIFDFLKDRYVIIDDHLHYYNTDALSVLAGIPPLNITLKHLLRAYHLKSLKKDLHLPQRTIQFLELEDKPDFLPPCENFTINWTHYNQETNGIKIFTDGSKMEQKTGSAFAVYQDGEEISHVSVRLNDEATVYLAELNAIDLAVNYVLEHNFAKLALGLVPLRELIAGFSGGRGAESLGRVAVASPFINLRKPSGGALLITESPY</sequence>
<dbReference type="AlphaFoldDB" id="A0AAV4N183"/>
<dbReference type="InterPro" id="IPR012337">
    <property type="entry name" value="RNaseH-like_sf"/>
</dbReference>
<evidence type="ECO:0000313" key="3">
    <source>
        <dbReference type="Proteomes" id="UP001054837"/>
    </source>
</evidence>
<dbReference type="SUPFAM" id="SSF53098">
    <property type="entry name" value="Ribonuclease H-like"/>
    <property type="match status" value="1"/>
</dbReference>
<accession>A0AAV4N183</accession>
<proteinExistence type="predicted"/>
<dbReference type="EMBL" id="BPLQ01001003">
    <property type="protein sequence ID" value="GIX77322.1"/>
    <property type="molecule type" value="Genomic_DNA"/>
</dbReference>
<dbReference type="Pfam" id="PF00078">
    <property type="entry name" value="RVT_1"/>
    <property type="match status" value="1"/>
</dbReference>
<name>A0AAV4N183_9ARAC</name>
<evidence type="ECO:0000259" key="1">
    <source>
        <dbReference type="Pfam" id="PF00078"/>
    </source>
</evidence>
<protein>
    <recommendedName>
        <fullName evidence="1">Reverse transcriptase domain-containing protein</fullName>
    </recommendedName>
</protein>
<keyword evidence="3" id="KW-1185">Reference proteome</keyword>
<evidence type="ECO:0000313" key="2">
    <source>
        <dbReference type="EMBL" id="GIX77322.1"/>
    </source>
</evidence>
<reference evidence="2 3" key="1">
    <citation type="submission" date="2021-06" db="EMBL/GenBank/DDBJ databases">
        <title>Caerostris darwini draft genome.</title>
        <authorList>
            <person name="Kono N."/>
            <person name="Arakawa K."/>
        </authorList>
    </citation>
    <scope>NUCLEOTIDE SEQUENCE [LARGE SCALE GENOMIC DNA]</scope>
</reference>